<dbReference type="PANTHER" id="PTHR23150">
    <property type="entry name" value="SULFATASE MODIFYING FACTOR 1, 2"/>
    <property type="match status" value="1"/>
</dbReference>
<dbReference type="Proteomes" id="UP000199603">
    <property type="component" value="Unassembled WGS sequence"/>
</dbReference>
<protein>
    <submittedName>
        <fullName evidence="3">Formylglycine-generating enzyme, required for sulfatase activity, contains SUMF1/FGE domain</fullName>
    </submittedName>
</protein>
<sequence length="566" mass="61412">MRRRLMDATVAQEWTPEYAPLPNFNVTETLAAAERALAAGRLDGADDTALGLYTAVLQNEPDNAAARAGIDRTVNALLERGEQAFAEARFNEAVRIIGVVTPLRPDSPALASLRAKLDSGREVASLLAEALRLERAGQLVEPAGENASEIYRQILRGDPNNPGAQDGLARVERLLVERAARAAESGNFGDSERMLADAGRVAPGSEAVQDASARVNELREQRVRELLGEANAALEAGNVDQAQAVLAQLESESASADGIEQLKTAIESARSYASLRPGQSLSDPLSAGGSAPELVVIPLGSFQMGSPDNEPDRKGNEGPRFSVRIQRGFALARSETTVGQFREFVQATGYTPSASQNGSSTIYDERSGSMTARSGVTWESDHNGRPAAANLPVIHVSWVDAKAYADWLSQQTGKRYRLPSEAEFEYVLRAGTQTRYPWGEGNPTRLVGNLTGDRDRSDTRRNWVNAFPDYEDGYWGPAPVRSYEANRFGIHDVNGNVSEWVEDCWHDNYQRAPSDGSAWVNPGCNRRVIRGGSWASSPDQARSAFRLTASPTTTNARLGFRVAREL</sequence>
<evidence type="ECO:0000259" key="2">
    <source>
        <dbReference type="Pfam" id="PF03781"/>
    </source>
</evidence>
<dbReference type="RefSeq" id="WP_143006531.1">
    <property type="nucleotide sequence ID" value="NZ_FNAG01000001.1"/>
</dbReference>
<dbReference type="InterPro" id="IPR051043">
    <property type="entry name" value="Sulfatase_Mod_Factor_Kinase"/>
</dbReference>
<organism evidence="3 4">
    <name type="scientific">Aquimonas voraii</name>
    <dbReference type="NCBI Taxonomy" id="265719"/>
    <lineage>
        <taxon>Bacteria</taxon>
        <taxon>Pseudomonadati</taxon>
        <taxon>Pseudomonadota</taxon>
        <taxon>Gammaproteobacteria</taxon>
        <taxon>Lysobacterales</taxon>
        <taxon>Lysobacteraceae</taxon>
        <taxon>Aquimonas</taxon>
    </lineage>
</organism>
<accession>A0A1G6SZA4</accession>
<dbReference type="Pfam" id="PF03781">
    <property type="entry name" value="FGE-sulfatase"/>
    <property type="match status" value="1"/>
</dbReference>
<name>A0A1G6SZA4_9GAMM</name>
<dbReference type="PANTHER" id="PTHR23150:SF35">
    <property type="entry name" value="BLL6746 PROTEIN"/>
    <property type="match status" value="1"/>
</dbReference>
<dbReference type="InterPro" id="IPR005532">
    <property type="entry name" value="SUMF_dom"/>
</dbReference>
<dbReference type="InterPro" id="IPR016187">
    <property type="entry name" value="CTDL_fold"/>
</dbReference>
<evidence type="ECO:0000256" key="1">
    <source>
        <dbReference type="SAM" id="MobiDB-lite"/>
    </source>
</evidence>
<dbReference type="STRING" id="265719.SAMN04488509_101782"/>
<dbReference type="SUPFAM" id="SSF56436">
    <property type="entry name" value="C-type lectin-like"/>
    <property type="match status" value="1"/>
</dbReference>
<dbReference type="GO" id="GO:0120147">
    <property type="term" value="F:formylglycine-generating oxidase activity"/>
    <property type="evidence" value="ECO:0007669"/>
    <property type="project" value="TreeGrafter"/>
</dbReference>
<dbReference type="Gene3D" id="3.90.1580.10">
    <property type="entry name" value="paralog of FGE (formylglycine-generating enzyme)"/>
    <property type="match status" value="1"/>
</dbReference>
<proteinExistence type="predicted"/>
<evidence type="ECO:0000313" key="3">
    <source>
        <dbReference type="EMBL" id="SDD22041.1"/>
    </source>
</evidence>
<dbReference type="EMBL" id="FNAG01000001">
    <property type="protein sequence ID" value="SDD22041.1"/>
    <property type="molecule type" value="Genomic_DNA"/>
</dbReference>
<dbReference type="AlphaFoldDB" id="A0A1G6SZA4"/>
<reference evidence="3 4" key="1">
    <citation type="submission" date="2016-10" db="EMBL/GenBank/DDBJ databases">
        <authorList>
            <person name="de Groot N.N."/>
        </authorList>
    </citation>
    <scope>NUCLEOTIDE SEQUENCE [LARGE SCALE GENOMIC DNA]</scope>
    <source>
        <strain evidence="3 4">DSM 16957</strain>
    </source>
</reference>
<feature type="region of interest" description="Disordered" evidence="1">
    <location>
        <begin position="301"/>
        <end position="320"/>
    </location>
</feature>
<dbReference type="OrthoDB" id="9768004at2"/>
<dbReference type="Gene3D" id="1.25.40.10">
    <property type="entry name" value="Tetratricopeptide repeat domain"/>
    <property type="match status" value="1"/>
</dbReference>
<keyword evidence="4" id="KW-1185">Reference proteome</keyword>
<feature type="domain" description="Sulfatase-modifying factor enzyme-like" evidence="2">
    <location>
        <begin position="291"/>
        <end position="564"/>
    </location>
</feature>
<evidence type="ECO:0000313" key="4">
    <source>
        <dbReference type="Proteomes" id="UP000199603"/>
    </source>
</evidence>
<dbReference type="InterPro" id="IPR011990">
    <property type="entry name" value="TPR-like_helical_dom_sf"/>
</dbReference>
<dbReference type="InterPro" id="IPR042095">
    <property type="entry name" value="SUMF_sf"/>
</dbReference>
<gene>
    <name evidence="3" type="ORF">SAMN04488509_101782</name>
</gene>